<dbReference type="AlphaFoldDB" id="A0AAU8MZW2"/>
<dbReference type="Gene3D" id="1.10.510.10">
    <property type="entry name" value="Transferase(Phosphotransferase) domain 1"/>
    <property type="match status" value="1"/>
</dbReference>
<accession>A0AAU8MZW2</accession>
<evidence type="ECO:0000313" key="9">
    <source>
        <dbReference type="EMBL" id="XCP81702.1"/>
    </source>
</evidence>
<evidence type="ECO:0000256" key="3">
    <source>
        <dbReference type="ARBA" id="ARBA00022679"/>
    </source>
</evidence>
<keyword evidence="6" id="KW-0067">ATP-binding</keyword>
<evidence type="ECO:0000256" key="7">
    <source>
        <dbReference type="SAM" id="MobiDB-lite"/>
    </source>
</evidence>
<dbReference type="GO" id="GO:0004674">
    <property type="term" value="F:protein serine/threonine kinase activity"/>
    <property type="evidence" value="ECO:0007669"/>
    <property type="project" value="UniProtKB-KW"/>
</dbReference>
<name>A0AAU8MZW2_9ACTO</name>
<dbReference type="GO" id="GO:0005524">
    <property type="term" value="F:ATP binding"/>
    <property type="evidence" value="ECO:0007669"/>
    <property type="project" value="UniProtKB-KW"/>
</dbReference>
<dbReference type="PANTHER" id="PTHR43289">
    <property type="entry name" value="MITOGEN-ACTIVATED PROTEIN KINASE KINASE KINASE 20-RELATED"/>
    <property type="match status" value="1"/>
</dbReference>
<feature type="domain" description="Protein kinase" evidence="8">
    <location>
        <begin position="51"/>
        <end position="268"/>
    </location>
</feature>
<evidence type="ECO:0000256" key="2">
    <source>
        <dbReference type="ARBA" id="ARBA00022527"/>
    </source>
</evidence>
<keyword evidence="3" id="KW-0808">Transferase</keyword>
<feature type="region of interest" description="Disordered" evidence="7">
    <location>
        <begin position="346"/>
        <end position="369"/>
    </location>
</feature>
<dbReference type="SUPFAM" id="SSF56112">
    <property type="entry name" value="Protein kinase-like (PK-like)"/>
    <property type="match status" value="1"/>
</dbReference>
<dbReference type="PROSITE" id="PS00109">
    <property type="entry name" value="PROTEIN_KINASE_TYR"/>
    <property type="match status" value="1"/>
</dbReference>
<evidence type="ECO:0000256" key="6">
    <source>
        <dbReference type="ARBA" id="ARBA00022840"/>
    </source>
</evidence>
<dbReference type="PROSITE" id="PS50011">
    <property type="entry name" value="PROTEIN_KINASE_DOM"/>
    <property type="match status" value="1"/>
</dbReference>
<sequence length="497" mass="50316">MRIASPTTAPTRRRGLLLAPWRRVQSEDGAPSRGPGGITRAEVSALARRGISLGEALGRDGRADGRPIRGVDGEGRDVVVRVIELPERGTRAMRRLAALRDLRHSGIARIRSLVPLAGGRLAVVTDLIDGADLAVVLGSRGRLGGGESAALLDGVGSALAALHDEGLVHGDVSAANVMIASSGAPVLIDLLGGIMEIGTQGTAAPERLAGGTATPSSDVYSLAALVLECQGADPSSREEAASLLADALREDARARPTARDLAARAPQLGWPEPINLPEGARLASGALRAAARTPTRVVPSRRSLSPGGVGRASRGRLAMALATGGAVLALGVAGIMAWAERGDDAGGAAPASSVSSAGRGGAPASAGDESLEEIVTGLVRARDSALVSGDAAALALTSVEGSPAARADADLLASLRGGDEQVAGLTTSVTGVREMVGASCSDRQWEGARCVRVSLHQGPTTWTGDDGAREAPAPRAREVVLVLVPGPWRVAEVLEAG</sequence>
<dbReference type="InterPro" id="IPR011009">
    <property type="entry name" value="Kinase-like_dom_sf"/>
</dbReference>
<evidence type="ECO:0000259" key="8">
    <source>
        <dbReference type="PROSITE" id="PS50011"/>
    </source>
</evidence>
<dbReference type="SMART" id="SM00220">
    <property type="entry name" value="S_TKc"/>
    <property type="match status" value="1"/>
</dbReference>
<keyword evidence="5 9" id="KW-0418">Kinase</keyword>
<reference evidence="9" key="1">
    <citation type="submission" date="2024-05" db="EMBL/GenBank/DDBJ databases">
        <title>Draft genome assemblies of 36 bacteria isolated from hibernating arctic ground squirrels.</title>
        <authorList>
            <person name="McKee H."/>
            <person name="Mullen L."/>
            <person name="Drown D.M."/>
            <person name="Duddleston K.N."/>
        </authorList>
    </citation>
    <scope>NUCLEOTIDE SEQUENCE</scope>
    <source>
        <strain evidence="9">AR004</strain>
    </source>
</reference>
<protein>
    <recommendedName>
        <fullName evidence="1">non-specific serine/threonine protein kinase</fullName>
        <ecNumber evidence="1">2.7.11.1</ecNumber>
    </recommendedName>
</protein>
<dbReference type="EMBL" id="CP159989">
    <property type="protein sequence ID" value="XCP81702.1"/>
    <property type="molecule type" value="Genomic_DNA"/>
</dbReference>
<organism evidence="9">
    <name type="scientific">Actinomyces timonensis</name>
    <dbReference type="NCBI Taxonomy" id="1288391"/>
    <lineage>
        <taxon>Bacteria</taxon>
        <taxon>Bacillati</taxon>
        <taxon>Actinomycetota</taxon>
        <taxon>Actinomycetes</taxon>
        <taxon>Actinomycetales</taxon>
        <taxon>Actinomycetaceae</taxon>
        <taxon>Actinomyces</taxon>
    </lineage>
</organism>
<dbReference type="Pfam" id="PF00069">
    <property type="entry name" value="Pkinase"/>
    <property type="match status" value="1"/>
</dbReference>
<keyword evidence="2" id="KW-0723">Serine/threonine-protein kinase</keyword>
<feature type="compositionally biased region" description="Low complexity" evidence="7">
    <location>
        <begin position="346"/>
        <end position="367"/>
    </location>
</feature>
<dbReference type="InterPro" id="IPR000719">
    <property type="entry name" value="Prot_kinase_dom"/>
</dbReference>
<evidence type="ECO:0000256" key="1">
    <source>
        <dbReference type="ARBA" id="ARBA00012513"/>
    </source>
</evidence>
<gene>
    <name evidence="9" type="ORF">ABXS69_06645</name>
</gene>
<dbReference type="InterPro" id="IPR008266">
    <property type="entry name" value="Tyr_kinase_AS"/>
</dbReference>
<dbReference type="RefSeq" id="WP_366179958.1">
    <property type="nucleotide sequence ID" value="NZ_CP159989.1"/>
</dbReference>
<feature type="region of interest" description="Disordered" evidence="7">
    <location>
        <begin position="291"/>
        <end position="311"/>
    </location>
</feature>
<evidence type="ECO:0000256" key="5">
    <source>
        <dbReference type="ARBA" id="ARBA00022777"/>
    </source>
</evidence>
<proteinExistence type="predicted"/>
<dbReference type="PANTHER" id="PTHR43289:SF6">
    <property type="entry name" value="SERINE_THREONINE-PROTEIN KINASE NEKL-3"/>
    <property type="match status" value="1"/>
</dbReference>
<dbReference type="EC" id="2.7.11.1" evidence="1"/>
<keyword evidence="4" id="KW-0547">Nucleotide-binding</keyword>
<evidence type="ECO:0000256" key="4">
    <source>
        <dbReference type="ARBA" id="ARBA00022741"/>
    </source>
</evidence>